<organism evidence="1 2">
    <name type="scientific">Larinioides sclopetarius</name>
    <dbReference type="NCBI Taxonomy" id="280406"/>
    <lineage>
        <taxon>Eukaryota</taxon>
        <taxon>Metazoa</taxon>
        <taxon>Ecdysozoa</taxon>
        <taxon>Arthropoda</taxon>
        <taxon>Chelicerata</taxon>
        <taxon>Arachnida</taxon>
        <taxon>Araneae</taxon>
        <taxon>Araneomorphae</taxon>
        <taxon>Entelegynae</taxon>
        <taxon>Araneoidea</taxon>
        <taxon>Araneidae</taxon>
        <taxon>Larinioides</taxon>
    </lineage>
</organism>
<protein>
    <submittedName>
        <fullName evidence="1">Uncharacterized protein</fullName>
    </submittedName>
</protein>
<accession>A0AAV1ZCV0</accession>
<comment type="caution">
    <text evidence="1">The sequence shown here is derived from an EMBL/GenBank/DDBJ whole genome shotgun (WGS) entry which is preliminary data.</text>
</comment>
<evidence type="ECO:0000313" key="2">
    <source>
        <dbReference type="Proteomes" id="UP001497382"/>
    </source>
</evidence>
<sequence length="12" mass="1584">MSSYKQHRRLMF</sequence>
<evidence type="ECO:0000313" key="1">
    <source>
        <dbReference type="EMBL" id="CAL1269385.1"/>
    </source>
</evidence>
<reference evidence="1 2" key="1">
    <citation type="submission" date="2024-04" db="EMBL/GenBank/DDBJ databases">
        <authorList>
            <person name="Rising A."/>
            <person name="Reimegard J."/>
            <person name="Sonavane S."/>
            <person name="Akerstrom W."/>
            <person name="Nylinder S."/>
            <person name="Hedman E."/>
            <person name="Kallberg Y."/>
        </authorList>
    </citation>
    <scope>NUCLEOTIDE SEQUENCE [LARGE SCALE GENOMIC DNA]</scope>
</reference>
<keyword evidence="2" id="KW-1185">Reference proteome</keyword>
<dbReference type="Proteomes" id="UP001497382">
    <property type="component" value="Unassembled WGS sequence"/>
</dbReference>
<gene>
    <name evidence="1" type="ORF">LARSCL_LOCUS4695</name>
</gene>
<dbReference type="EMBL" id="CAXIEN010000040">
    <property type="protein sequence ID" value="CAL1269385.1"/>
    <property type="molecule type" value="Genomic_DNA"/>
</dbReference>
<proteinExistence type="predicted"/>
<name>A0AAV1ZCV0_9ARAC</name>